<dbReference type="InterPro" id="IPR027850">
    <property type="entry name" value="DUF4504"/>
</dbReference>
<organism evidence="1 2">
    <name type="scientific">Funneliformis mosseae</name>
    <name type="common">Endomycorrhizal fungus</name>
    <name type="synonym">Glomus mosseae</name>
    <dbReference type="NCBI Taxonomy" id="27381"/>
    <lineage>
        <taxon>Eukaryota</taxon>
        <taxon>Fungi</taxon>
        <taxon>Fungi incertae sedis</taxon>
        <taxon>Mucoromycota</taxon>
        <taxon>Glomeromycotina</taxon>
        <taxon>Glomeromycetes</taxon>
        <taxon>Glomerales</taxon>
        <taxon>Glomeraceae</taxon>
        <taxon>Funneliformis</taxon>
    </lineage>
</organism>
<comment type="caution">
    <text evidence="1">The sequence shown here is derived from an EMBL/GenBank/DDBJ whole genome shotgun (WGS) entry which is preliminary data.</text>
</comment>
<reference evidence="1" key="1">
    <citation type="submission" date="2021-06" db="EMBL/GenBank/DDBJ databases">
        <authorList>
            <person name="Kallberg Y."/>
            <person name="Tangrot J."/>
            <person name="Rosling A."/>
        </authorList>
    </citation>
    <scope>NUCLEOTIDE SEQUENCE</scope>
    <source>
        <strain evidence="1">87-6 pot B 2015</strain>
    </source>
</reference>
<keyword evidence="2" id="KW-1185">Reference proteome</keyword>
<dbReference type="Pfam" id="PF14953">
    <property type="entry name" value="DUF4504"/>
    <property type="match status" value="1"/>
</dbReference>
<dbReference type="PANTHER" id="PTHR31366">
    <property type="entry name" value="UPF0739 PROTEIN C1ORF74"/>
    <property type="match status" value="1"/>
</dbReference>
<sequence>MSISSSSKIYEHIKFCITSSNSPCCLSKKVRRKSRLINFIYDVLNIALGIRTAHLVDVTSLTYEETTRLIASLRQEIPHICGIQFSDTHVFICNQDLLSAKLKLDLDNEFKDIAFIDVSKKNVEPTQVNVPDSLMHLLSTQFHPFTFQENSDSTLFVSQTPQCMISFTGWILEYPVIYVLESSSTDDESSFCSQNIMMNCLGSQELILYRIFLKKNMKSTEEIQRHMLLSFSCPVSFISSFNNKPNKDIISARLNNIVSTRVEQNKSFWNKGLELEVISAFSEPLNLNLTIIKPYQIARVPPNNGTWITCGSTQTNNVSYSLVVVPPLTPITNGFGASAEGNNAPLTGGGSGVYVYLVDYENSQRFPNIAPIPSLSCYSDEVTYCNHDSGTTPLVNLGFYYCLIVQNPYATPQKVAVAFSDTVTVFGNGGFTSPDGNGETGANGMP</sequence>
<accession>A0A9N9DYS1</accession>
<gene>
    <name evidence="1" type="ORF">FMOSSE_LOCUS11532</name>
</gene>
<evidence type="ECO:0000313" key="2">
    <source>
        <dbReference type="Proteomes" id="UP000789375"/>
    </source>
</evidence>
<dbReference type="Proteomes" id="UP000789375">
    <property type="component" value="Unassembled WGS sequence"/>
</dbReference>
<dbReference type="EMBL" id="CAJVPP010004573">
    <property type="protein sequence ID" value="CAG8652202.1"/>
    <property type="molecule type" value="Genomic_DNA"/>
</dbReference>
<dbReference type="AlphaFoldDB" id="A0A9N9DYS1"/>
<evidence type="ECO:0000313" key="1">
    <source>
        <dbReference type="EMBL" id="CAG8652202.1"/>
    </source>
</evidence>
<proteinExistence type="predicted"/>
<name>A0A9N9DYS1_FUNMO</name>
<dbReference type="PANTHER" id="PTHR31366:SF2">
    <property type="entry name" value="UPF0739 PROTEIN C1ORF74"/>
    <property type="match status" value="1"/>
</dbReference>
<protein>
    <submittedName>
        <fullName evidence="1">14991_t:CDS:1</fullName>
    </submittedName>
</protein>